<evidence type="ECO:0000259" key="1">
    <source>
        <dbReference type="Pfam" id="PF00144"/>
    </source>
</evidence>
<dbReference type="AlphaFoldDB" id="A0A521CDI2"/>
<evidence type="ECO:0000313" key="2">
    <source>
        <dbReference type="EMBL" id="SMO57484.1"/>
    </source>
</evidence>
<proteinExistence type="predicted"/>
<dbReference type="Proteomes" id="UP000317484">
    <property type="component" value="Unassembled WGS sequence"/>
</dbReference>
<dbReference type="PANTHER" id="PTHR43283">
    <property type="entry name" value="BETA-LACTAMASE-RELATED"/>
    <property type="match status" value="1"/>
</dbReference>
<accession>A0A521CDI2</accession>
<protein>
    <submittedName>
        <fullName evidence="2">CubicO group peptidase, beta-lactamase class C family</fullName>
    </submittedName>
</protein>
<dbReference type="Pfam" id="PF00144">
    <property type="entry name" value="Beta-lactamase"/>
    <property type="match status" value="1"/>
</dbReference>
<name>A0A521CDI2_9ACTN</name>
<keyword evidence="3" id="KW-1185">Reference proteome</keyword>
<dbReference type="SUPFAM" id="SSF56601">
    <property type="entry name" value="beta-lactamase/transpeptidase-like"/>
    <property type="match status" value="1"/>
</dbReference>
<reference evidence="2 3" key="1">
    <citation type="submission" date="2017-05" db="EMBL/GenBank/DDBJ databases">
        <authorList>
            <person name="Varghese N."/>
            <person name="Submissions S."/>
        </authorList>
    </citation>
    <scope>NUCLEOTIDE SEQUENCE [LARGE SCALE GENOMIC DNA]</scope>
    <source>
        <strain evidence="2 3">DSM 46834</strain>
    </source>
</reference>
<dbReference type="InterPro" id="IPR012338">
    <property type="entry name" value="Beta-lactam/transpept-like"/>
</dbReference>
<feature type="domain" description="Beta-lactamase-related" evidence="1">
    <location>
        <begin position="19"/>
        <end position="371"/>
    </location>
</feature>
<evidence type="ECO:0000313" key="3">
    <source>
        <dbReference type="Proteomes" id="UP000317484"/>
    </source>
</evidence>
<sequence>MSAGSRAGRQDMGLAEEIEQVVADAVAAGAVPGAAWLVRRDGEVARGAAGTHTPGGGDPVRPDTVFRLSSVTKPVVATAALTLVDDGTLTLDEPVDRLLPELAGRVVLADPADAGAGTVPARRPITVRDVLTFRLGLGIDFTAPWPTPTVAALGETGLPAGPPQPQAAPPPDEWLRRVAGVPLAYQPGERWLYHVGASVLGVLVARAAGRPLPDVLAERVLTPLGMTDTGFGVPAAARDRLGPHWTPPGDDGSRELYDAADGQWAAPPAFPDGGDGLVSTVDDLAVLARVLLAGGEPVLHEDTVAAMLTEQAGPVDDEGGGWGLGLGVRRTDEPGGRHAWSFGWDGGLGSTWWTDPVTGTTAVLLTNQMWSSPAPPEVFDAFREVAFRSATFA</sequence>
<dbReference type="InterPro" id="IPR050789">
    <property type="entry name" value="Diverse_Enzym_Activities"/>
</dbReference>
<dbReference type="InterPro" id="IPR001466">
    <property type="entry name" value="Beta-lactam-related"/>
</dbReference>
<gene>
    <name evidence="2" type="ORF">SAMN06273567_102321</name>
</gene>
<dbReference type="EMBL" id="FXTJ01000002">
    <property type="protein sequence ID" value="SMO57484.1"/>
    <property type="molecule type" value="Genomic_DNA"/>
</dbReference>
<organism evidence="2 3">
    <name type="scientific">Geodermatophilus aquaeductus</name>
    <dbReference type="NCBI Taxonomy" id="1564161"/>
    <lineage>
        <taxon>Bacteria</taxon>
        <taxon>Bacillati</taxon>
        <taxon>Actinomycetota</taxon>
        <taxon>Actinomycetes</taxon>
        <taxon>Geodermatophilales</taxon>
        <taxon>Geodermatophilaceae</taxon>
        <taxon>Geodermatophilus</taxon>
    </lineage>
</organism>
<dbReference type="Gene3D" id="3.40.710.10">
    <property type="entry name" value="DD-peptidase/beta-lactamase superfamily"/>
    <property type="match status" value="1"/>
</dbReference>
<dbReference type="PANTHER" id="PTHR43283:SF3">
    <property type="entry name" value="BETA-LACTAMASE FAMILY PROTEIN (AFU_ORTHOLOGUE AFUA_5G07500)"/>
    <property type="match status" value="1"/>
</dbReference>